<evidence type="ECO:0000313" key="8">
    <source>
        <dbReference type="Proteomes" id="UP000004925"/>
    </source>
</evidence>
<dbReference type="Pfam" id="PF05833">
    <property type="entry name" value="NFACT_N"/>
    <property type="match status" value="2"/>
</dbReference>
<dbReference type="HOGENOM" id="CLU_022481_2_1_0"/>
<dbReference type="HAMAP" id="MF_00844_B">
    <property type="entry name" value="RqcH_B"/>
    <property type="match status" value="1"/>
</dbReference>
<sequence>MLYIDGISLSKIREELKKSLEGKRINRIFKNNEYTISIHFGKIELLLSCIPSLPICYITKSKEQPILDIASSIISNLRKHLMNAMLTDIEQLGFDRILVVHFLRINELGEIKKYKIYFECIGKLSNVIFTDEENKVLDTLKKFHISENFDRTLFLGETYARPKFEKKILPVDITEKDFNRFLENKISLSSEIEGVGKFLNNINSFGEFKNILNSDIKTKIYFKDKKIKLATVLDLDFKDYDEVKEFSSYNEMINFYIEYEHTTTSFMLLKNRLESLLEKKLKKLNKTLFLIKKDIEDSKTMDSIKEEGDILASVLYNVKRGMNSIKAYDFYNNKEVEIELDPLISPNENLDRIYKKYNKVKRGLINAIRREKEVKEEITYVESTLLFIENSTDVISLREIEEELIKLNYIKSLHNKKKTKLKKEVKYGVIEGEDYLILYGRNNLENDNLTFKVSAKDDYWFHVKDIPSSHIILKTSKLTDELIVKAAQVSAYFSKANLGEKVTVDYTLRKNVSKPNGAKPGFVIYVNQKSVIVEKVELEKI</sequence>
<dbReference type="RefSeq" id="WP_008797486.1">
    <property type="nucleotide sequence ID" value="NZ_KQ235735.1"/>
</dbReference>
<dbReference type="EMBL" id="ACDE02000013">
    <property type="protein sequence ID" value="EEO39518.1"/>
    <property type="molecule type" value="Genomic_DNA"/>
</dbReference>
<gene>
    <name evidence="5" type="primary">rqcH</name>
    <name evidence="7" type="ORF">FSCG_00231</name>
</gene>
<evidence type="ECO:0000256" key="2">
    <source>
        <dbReference type="ARBA" id="ARBA00022730"/>
    </source>
</evidence>
<accession>A0A0M1VSC4</accession>
<keyword evidence="2 5" id="KW-0699">rRNA-binding</keyword>
<dbReference type="GO" id="GO:0043023">
    <property type="term" value="F:ribosomal large subunit binding"/>
    <property type="evidence" value="ECO:0007669"/>
    <property type="project" value="UniProtKB-UniRule"/>
</dbReference>
<comment type="similarity">
    <text evidence="5">Belongs to the NEMF family.</text>
</comment>
<evidence type="ECO:0000256" key="3">
    <source>
        <dbReference type="ARBA" id="ARBA00022884"/>
    </source>
</evidence>
<dbReference type="Gene3D" id="2.30.310.10">
    <property type="entry name" value="ibrinogen binding protein from staphylococcus aureus domain"/>
    <property type="match status" value="1"/>
</dbReference>
<comment type="caution">
    <text evidence="7">The sequence shown here is derived from an EMBL/GenBank/DDBJ whole genome shotgun (WGS) entry which is preliminary data.</text>
</comment>
<dbReference type="GO" id="GO:0000049">
    <property type="term" value="F:tRNA binding"/>
    <property type="evidence" value="ECO:0007669"/>
    <property type="project" value="UniProtKB-UniRule"/>
</dbReference>
<dbReference type="PANTHER" id="PTHR15239:SF6">
    <property type="entry name" value="RIBOSOME QUALITY CONTROL COMPLEX SUBUNIT NEMF"/>
    <property type="match status" value="1"/>
</dbReference>
<dbReference type="eggNOG" id="COG1293">
    <property type="taxonomic scope" value="Bacteria"/>
</dbReference>
<feature type="domain" description="NFACT RNA-binding" evidence="6">
    <location>
        <begin position="431"/>
        <end position="517"/>
    </location>
</feature>
<organism evidence="7 8">
    <name type="scientific">Fusobacterium vincentii 4_1_13</name>
    <dbReference type="NCBI Taxonomy" id="469606"/>
    <lineage>
        <taxon>Bacteria</taxon>
        <taxon>Fusobacteriati</taxon>
        <taxon>Fusobacteriota</taxon>
        <taxon>Fusobacteriia</taxon>
        <taxon>Fusobacteriales</taxon>
        <taxon>Fusobacteriaceae</taxon>
        <taxon>Fusobacterium</taxon>
    </lineage>
</organism>
<dbReference type="Proteomes" id="UP000004925">
    <property type="component" value="Unassembled WGS sequence"/>
</dbReference>
<dbReference type="Pfam" id="PF05670">
    <property type="entry name" value="NFACT-R_1"/>
    <property type="match status" value="1"/>
</dbReference>
<evidence type="ECO:0000256" key="4">
    <source>
        <dbReference type="ARBA" id="ARBA00022917"/>
    </source>
</evidence>
<evidence type="ECO:0000313" key="7">
    <source>
        <dbReference type="EMBL" id="EEO39518.1"/>
    </source>
</evidence>
<dbReference type="PANTHER" id="PTHR15239">
    <property type="entry name" value="NUCLEAR EXPORT MEDIATOR FACTOR NEMF"/>
    <property type="match status" value="1"/>
</dbReference>
<keyword evidence="3 5" id="KW-0694">RNA-binding</keyword>
<dbReference type="GO" id="GO:0019843">
    <property type="term" value="F:rRNA binding"/>
    <property type="evidence" value="ECO:0007669"/>
    <property type="project" value="UniProtKB-UniRule"/>
</dbReference>
<evidence type="ECO:0000256" key="5">
    <source>
        <dbReference type="HAMAP-Rule" id="MF_00844"/>
    </source>
</evidence>
<protein>
    <recommendedName>
        <fullName evidence="5">Rqc2 homolog RqcH</fullName>
        <shortName evidence="5">RqcH</shortName>
    </recommendedName>
</protein>
<comment type="subunit">
    <text evidence="5">Associates with stalled 50S ribosomal subunits. Binds to RqcP.</text>
</comment>
<evidence type="ECO:0000256" key="1">
    <source>
        <dbReference type="ARBA" id="ARBA00022555"/>
    </source>
</evidence>
<reference evidence="7 8" key="1">
    <citation type="submission" date="2011-10" db="EMBL/GenBank/DDBJ databases">
        <title>The Genome Sequence of Fusobacterium sp. 4_1_13.</title>
        <authorList>
            <consortium name="The Broad Institute Genome Sequencing Platform"/>
            <person name="Earl A."/>
            <person name="Ward D."/>
            <person name="Feldgarden M."/>
            <person name="Gevers D."/>
            <person name="Strauss J."/>
            <person name="Ambrose C."/>
            <person name="Allen-Vercoe E."/>
            <person name="Young S.K."/>
            <person name="Zeng Q."/>
            <person name="Gargeya S."/>
            <person name="Fitzgerald M."/>
            <person name="Haas B."/>
            <person name="Abouelleil A."/>
            <person name="Alvarado L."/>
            <person name="Arachchi H.M."/>
            <person name="Berlin A."/>
            <person name="Brown A."/>
            <person name="Chapman S.B."/>
            <person name="Chen Z."/>
            <person name="Dunbar C."/>
            <person name="Freedman E."/>
            <person name="Gearin G."/>
            <person name="Goldberg J."/>
            <person name="Griggs A."/>
            <person name="Gujja S."/>
            <person name="Heiman D."/>
            <person name="Howarth C."/>
            <person name="Larson L."/>
            <person name="Lui A."/>
            <person name="MacDonald P.J."/>
            <person name="Montmayeur A."/>
            <person name="Murphy C."/>
            <person name="Neiman D."/>
            <person name="Pearson M."/>
            <person name="Priest M."/>
            <person name="Roberts A."/>
            <person name="Saif S."/>
            <person name="Shea T."/>
            <person name="Shenoy N."/>
            <person name="Sisk P."/>
            <person name="Stolte C."/>
            <person name="Sykes S."/>
            <person name="Wortman J."/>
            <person name="Nusbaum C."/>
            <person name="Birren B."/>
        </authorList>
    </citation>
    <scope>NUCLEOTIDE SEQUENCE [LARGE SCALE GENOMIC DNA]</scope>
    <source>
        <strain evidence="7 8">4_1_13</strain>
    </source>
</reference>
<dbReference type="InterPro" id="IPR051608">
    <property type="entry name" value="RQC_Subunit_NEMF"/>
</dbReference>
<proteinExistence type="inferred from homology"/>
<keyword evidence="4 5" id="KW-0648">Protein biosynthesis</keyword>
<dbReference type="AlphaFoldDB" id="A0A0M1VSC4"/>
<evidence type="ECO:0000259" key="6">
    <source>
        <dbReference type="Pfam" id="PF05670"/>
    </source>
</evidence>
<dbReference type="InterPro" id="IPR043682">
    <property type="entry name" value="RqcH_bacterial"/>
</dbReference>
<dbReference type="InterPro" id="IPR008532">
    <property type="entry name" value="NFACT_RNA-bd"/>
</dbReference>
<dbReference type="GO" id="GO:0072344">
    <property type="term" value="P:rescue of stalled ribosome"/>
    <property type="evidence" value="ECO:0007669"/>
    <property type="project" value="UniProtKB-UniRule"/>
</dbReference>
<comment type="function">
    <text evidence="5">Key component of the ribosome quality control system (RQC), a ribosome-associated complex that mediates the extraction of incompletely synthesized nascent chains from stalled ribosomes and their subsequent degradation. RqcH recruits Ala-charged tRNA, and with RqcP directs the elongation of stalled nascent chains on 50S ribosomal subunits, leading to non-templated C-terminal alanine extensions (Ala tail). The Ala tail promotes nascent chain degradation. May add between 1 and at least 8 Ala residues. Binds to stalled 50S ribosomal subunits.</text>
</comment>
<keyword evidence="1 5" id="KW-0820">tRNA-binding</keyword>
<name>A0A0M1VSC4_FUSVC</name>
<dbReference type="GO" id="GO:1990112">
    <property type="term" value="C:RQC complex"/>
    <property type="evidence" value="ECO:0007669"/>
    <property type="project" value="TreeGrafter"/>
</dbReference>